<feature type="region of interest" description="Disordered" evidence="1">
    <location>
        <begin position="182"/>
        <end position="210"/>
    </location>
</feature>
<dbReference type="AlphaFoldDB" id="A0A291W300"/>
<dbReference type="InterPro" id="IPR013382">
    <property type="entry name" value="CRISPR-assoc_prot_Cse2"/>
</dbReference>
<evidence type="ECO:0000313" key="3">
    <source>
        <dbReference type="Proteomes" id="UP000195880"/>
    </source>
</evidence>
<dbReference type="InterPro" id="IPR038287">
    <property type="entry name" value="Cse2_sf"/>
</dbReference>
<dbReference type="OrthoDB" id="4808431at2"/>
<proteinExistence type="predicted"/>
<dbReference type="Proteomes" id="UP000195880">
    <property type="component" value="Plasmid pMDJK44.1"/>
</dbReference>
<feature type="compositionally biased region" description="Low complexity" evidence="1">
    <location>
        <begin position="187"/>
        <end position="198"/>
    </location>
</feature>
<keyword evidence="2" id="KW-0614">Plasmid</keyword>
<evidence type="ECO:0000313" key="2">
    <source>
        <dbReference type="EMBL" id="ATM24670.1"/>
    </source>
</evidence>
<protein>
    <recommendedName>
        <fullName evidence="4">CRISPR-associated protein Cse2</fullName>
    </recommendedName>
</protein>
<evidence type="ECO:0008006" key="4">
    <source>
        <dbReference type="Google" id="ProtNLM"/>
    </source>
</evidence>
<dbReference type="NCBIfam" id="TIGR02548">
    <property type="entry name" value="casB_cse2"/>
    <property type="match status" value="1"/>
</dbReference>
<evidence type="ECO:0000256" key="1">
    <source>
        <dbReference type="SAM" id="MobiDB-lite"/>
    </source>
</evidence>
<dbReference type="Gene3D" id="1.10.520.40">
    <property type="entry name" value="CRISPR-associated protein Cse2"/>
    <property type="match status" value="1"/>
</dbReference>
<gene>
    <name evidence="2" type="ORF">SMD44_p10171</name>
</gene>
<sequence>MTISAAAQAAARRVQEAADTRLRSVQRRQQAGVEQRLPALLRRPMAPDDPVLWMELDLTALYTDQPGRLDEREHGRASTAITAAAQMWAFTKARHQPTRTDTPTAFGTTLAGITAARPNAHDELTRALNTDTLHMLLPRLRSLLRDIDRLDFALLAHDLYLWQLPGGPRHVGQQWVAHYTRARAARTPRTSNSRTASADPTAHPAPESTH</sequence>
<name>A0A291W300_9ACTN</name>
<geneLocation type="plasmid" evidence="3">
    <name>pmdjk44.1</name>
</geneLocation>
<dbReference type="EMBL" id="CP023976">
    <property type="protein sequence ID" value="ATM24670.1"/>
    <property type="molecule type" value="Genomic_DNA"/>
</dbReference>
<reference evidence="2 3" key="1">
    <citation type="submission" date="2017-10" db="EMBL/GenBank/DDBJ databases">
        <title>Streptomyces alboflavus Genome sequencing and assembly.</title>
        <authorList>
            <person name="Wang Y."/>
            <person name="Du B."/>
            <person name="Ding Y."/>
            <person name="Liu H."/>
            <person name="Hou Q."/>
            <person name="Liu K."/>
            <person name="Wang C."/>
            <person name="Yao L."/>
        </authorList>
    </citation>
    <scope>NUCLEOTIDE SEQUENCE [LARGE SCALE GENOMIC DNA]</scope>
    <source>
        <strain evidence="2 3">MDJK44</strain>
        <plasmid evidence="3">Plasmid pmdjk44.1</plasmid>
    </source>
</reference>
<accession>A0A291W300</accession>
<keyword evidence="3" id="KW-1185">Reference proteome</keyword>
<dbReference type="KEGG" id="salf:SMD44_p10171"/>
<organism evidence="2 3">
    <name type="scientific">Streptomyces alboflavus</name>
    <dbReference type="NCBI Taxonomy" id="67267"/>
    <lineage>
        <taxon>Bacteria</taxon>
        <taxon>Bacillati</taxon>
        <taxon>Actinomycetota</taxon>
        <taxon>Actinomycetes</taxon>
        <taxon>Kitasatosporales</taxon>
        <taxon>Streptomycetaceae</taxon>
        <taxon>Streptomyces</taxon>
    </lineage>
</organism>
<dbReference type="RefSeq" id="WP_100112492.1">
    <property type="nucleotide sequence ID" value="NZ_CP023976.1"/>
</dbReference>